<dbReference type="Proteomes" id="UP000215215">
    <property type="component" value="Unassembled WGS sequence"/>
</dbReference>
<dbReference type="Pfam" id="PF01882">
    <property type="entry name" value="DUF58"/>
    <property type="match status" value="1"/>
</dbReference>
<name>A0A235BPU3_UNCW3</name>
<comment type="caution">
    <text evidence="2">The sequence shown here is derived from an EMBL/GenBank/DDBJ whole genome shotgun (WGS) entry which is preliminary data.</text>
</comment>
<sequence length="293" mass="34167">MRKHLDPHIIAQMRSLELKVRAVVDGFLVGIHKSPYHGFSQEFVEHRQYMPGDEPRYIDWKVYGRTDRLYLKQFEEERNLRAYVVLDGSRSMAYRQTGAISKWEYASIISASFAYILVLNKDAVSVSIFDTSTRRFVPPSTTRANLSRVFDTLEDSLPSGKTRICKAIEELSEKAKRRAFILVLSDLFDDENTTISSLLNLRARGNELVVVQILDPAEREFPFRGSVRLRDMETGEELLVDANSARDRYRENMNSFLSRIRSELWRNNIDYITVDTNTPMEKVLYFIFEREKV</sequence>
<dbReference type="InterPro" id="IPR002881">
    <property type="entry name" value="DUF58"/>
</dbReference>
<evidence type="ECO:0000313" key="3">
    <source>
        <dbReference type="Proteomes" id="UP000215215"/>
    </source>
</evidence>
<proteinExistence type="predicted"/>
<dbReference type="SUPFAM" id="SSF53300">
    <property type="entry name" value="vWA-like"/>
    <property type="match status" value="1"/>
</dbReference>
<dbReference type="AlphaFoldDB" id="A0A235BPU3"/>
<dbReference type="PANTHER" id="PTHR33608:SF7">
    <property type="entry name" value="DUF58 DOMAIN-CONTAINING PROTEIN"/>
    <property type="match status" value="1"/>
</dbReference>
<dbReference type="InterPro" id="IPR036465">
    <property type="entry name" value="vWFA_dom_sf"/>
</dbReference>
<dbReference type="EMBL" id="NOZQ01000200">
    <property type="protein sequence ID" value="OYD14196.1"/>
    <property type="molecule type" value="Genomic_DNA"/>
</dbReference>
<gene>
    <name evidence="2" type="ORF">CH333_08810</name>
</gene>
<organism evidence="2 3">
    <name type="scientific">candidate division WOR-3 bacterium JGI_Cruoil_03_44_89</name>
    <dbReference type="NCBI Taxonomy" id="1973748"/>
    <lineage>
        <taxon>Bacteria</taxon>
        <taxon>Bacteria division WOR-3</taxon>
    </lineage>
</organism>
<evidence type="ECO:0000313" key="2">
    <source>
        <dbReference type="EMBL" id="OYD14196.1"/>
    </source>
</evidence>
<feature type="domain" description="DUF58" evidence="1">
    <location>
        <begin position="45"/>
        <end position="252"/>
    </location>
</feature>
<accession>A0A235BPU3</accession>
<dbReference type="Gene3D" id="3.40.50.410">
    <property type="entry name" value="von Willebrand factor, type A domain"/>
    <property type="match status" value="1"/>
</dbReference>
<evidence type="ECO:0000259" key="1">
    <source>
        <dbReference type="Pfam" id="PF01882"/>
    </source>
</evidence>
<protein>
    <recommendedName>
        <fullName evidence="1">DUF58 domain-containing protein</fullName>
    </recommendedName>
</protein>
<dbReference type="CDD" id="cd00198">
    <property type="entry name" value="vWFA"/>
    <property type="match status" value="1"/>
</dbReference>
<dbReference type="PANTHER" id="PTHR33608">
    <property type="entry name" value="BLL2464 PROTEIN"/>
    <property type="match status" value="1"/>
</dbReference>
<reference evidence="2 3" key="1">
    <citation type="submission" date="2017-07" db="EMBL/GenBank/DDBJ databases">
        <title>Recovery of genomes from metagenomes via a dereplication, aggregation, and scoring strategy.</title>
        <authorList>
            <person name="Sieber C.M."/>
            <person name="Probst A.J."/>
            <person name="Sharrar A."/>
            <person name="Thomas B.C."/>
            <person name="Hess M."/>
            <person name="Tringe S.G."/>
            <person name="Banfield J.F."/>
        </authorList>
    </citation>
    <scope>NUCLEOTIDE SEQUENCE [LARGE SCALE GENOMIC DNA]</scope>
    <source>
        <strain evidence="2">JGI_Cruoil_03_44_89</strain>
    </source>
</reference>